<evidence type="ECO:0000256" key="10">
    <source>
        <dbReference type="ARBA" id="ARBA00022801"/>
    </source>
</evidence>
<dbReference type="EMBL" id="MT138070">
    <property type="protein sequence ID" value="QKN88894.1"/>
    <property type="molecule type" value="Genomic_DNA"/>
</dbReference>
<evidence type="ECO:0000256" key="9">
    <source>
        <dbReference type="ARBA" id="ARBA00022759"/>
    </source>
</evidence>
<keyword evidence="5" id="KW-0235">DNA replication</keyword>
<keyword evidence="6" id="KW-0540">Nuclease</keyword>
<dbReference type="GO" id="GO:0006260">
    <property type="term" value="P:DNA replication"/>
    <property type="evidence" value="ECO:0007669"/>
    <property type="project" value="UniProtKB-KW"/>
</dbReference>
<dbReference type="GO" id="GO:0000166">
    <property type="term" value="F:nucleotide binding"/>
    <property type="evidence" value="ECO:0007669"/>
    <property type="project" value="UniProtKB-KW"/>
</dbReference>
<comment type="subcellular location">
    <subcellularLocation>
        <location evidence="1">Host nucleus</location>
    </subcellularLocation>
</comment>
<evidence type="ECO:0000256" key="8">
    <source>
        <dbReference type="ARBA" id="ARBA00022741"/>
    </source>
</evidence>
<evidence type="ECO:0000256" key="11">
    <source>
        <dbReference type="ARBA" id="ARBA00023124"/>
    </source>
</evidence>
<name>A0A6M9Z729_9VIRU</name>
<dbReference type="GO" id="GO:0016779">
    <property type="term" value="F:nucleotidyltransferase activity"/>
    <property type="evidence" value="ECO:0007669"/>
    <property type="project" value="UniProtKB-KW"/>
</dbReference>
<keyword evidence="12" id="KW-0238">DNA-binding</keyword>
<proteinExistence type="predicted"/>
<keyword evidence="8" id="KW-0547">Nucleotide-binding</keyword>
<sequence length="363" mass="41756">MTDPVTEPAVKQLSSCRAFCFTLQLNAPDEWQVPDPLPEKLQYLVYQLETSPTTGKLHAQGYLEWKSTVRVSAVVTALQMPRTPHMEKRNGTREQARAYCMKEETRLAGTTPKEYGEWRTGTSRGAKNKQALLDLKAYVLDPETVADLSVTEDKLRLEDKWLSVYNDCPRAWEAIFQEFHRLRTPGPSSLTLRPWQEYLLGLFETPPLRRRIFWVWSHTSGTGKSTFVDYLARHPKWGPQLLVGSFALKDTLFMYRQGVHRIIALNMPRDTSDESMRFYKATLETLSDGGRLLSTKYQPREIYLNAHILVTSNLPPIYGQLPKRIVEINLDASEWLQTHLEGFVDIDEINEQLNLLPQPGDFV</sequence>
<dbReference type="GO" id="GO:0016787">
    <property type="term" value="F:hydrolase activity"/>
    <property type="evidence" value="ECO:0007669"/>
    <property type="project" value="UniProtKB-KW"/>
</dbReference>
<dbReference type="Gene3D" id="3.40.1310.20">
    <property type="match status" value="1"/>
</dbReference>
<evidence type="ECO:0000256" key="3">
    <source>
        <dbReference type="ARBA" id="ARBA00022679"/>
    </source>
</evidence>
<keyword evidence="11" id="KW-0190">Covalent protein-DNA linkage</keyword>
<dbReference type="Pfam" id="PF02407">
    <property type="entry name" value="Viral_Rep"/>
    <property type="match status" value="1"/>
</dbReference>
<evidence type="ECO:0000256" key="4">
    <source>
        <dbReference type="ARBA" id="ARBA00022695"/>
    </source>
</evidence>
<evidence type="ECO:0000256" key="7">
    <source>
        <dbReference type="ARBA" id="ARBA00022723"/>
    </source>
</evidence>
<evidence type="ECO:0000256" key="6">
    <source>
        <dbReference type="ARBA" id="ARBA00022722"/>
    </source>
</evidence>
<dbReference type="PROSITE" id="PS52020">
    <property type="entry name" value="CRESS_DNA_REP"/>
    <property type="match status" value="1"/>
</dbReference>
<keyword evidence="3" id="KW-0808">Transferase</keyword>
<organism evidence="14">
    <name type="scientific">Cressdnaviricota sp</name>
    <dbReference type="NCBI Taxonomy" id="2748378"/>
    <lineage>
        <taxon>Viruses</taxon>
        <taxon>Monodnaviria</taxon>
        <taxon>Shotokuvirae</taxon>
        <taxon>Cressdnaviricota</taxon>
    </lineage>
</organism>
<evidence type="ECO:0000256" key="1">
    <source>
        <dbReference type="ARBA" id="ARBA00004147"/>
    </source>
</evidence>
<evidence type="ECO:0000256" key="12">
    <source>
        <dbReference type="ARBA" id="ARBA00023125"/>
    </source>
</evidence>
<evidence type="ECO:0000256" key="2">
    <source>
        <dbReference type="ARBA" id="ARBA00022562"/>
    </source>
</evidence>
<keyword evidence="10" id="KW-0378">Hydrolase</keyword>
<keyword evidence="4" id="KW-0548">Nucleotidyltransferase</keyword>
<evidence type="ECO:0000313" key="14">
    <source>
        <dbReference type="EMBL" id="QKN88894.1"/>
    </source>
</evidence>
<reference evidence="14" key="1">
    <citation type="submission" date="2020-01" db="EMBL/GenBank/DDBJ databases">
        <title>Viral genomes from wild and zoo birds in China.</title>
        <authorList>
            <person name="Yao Y."/>
            <person name="Shan T."/>
            <person name="Yang S."/>
            <person name="Zhang W."/>
        </authorList>
    </citation>
    <scope>NUCLEOTIDE SEQUENCE</scope>
    <source>
        <strain evidence="14">Sto073CRE1</strain>
    </source>
</reference>
<protein>
    <submittedName>
        <fullName evidence="14">Replication-associated protein</fullName>
    </submittedName>
</protein>
<dbReference type="GO" id="GO:0042025">
    <property type="term" value="C:host cell nucleus"/>
    <property type="evidence" value="ECO:0007669"/>
    <property type="project" value="UniProtKB-SubCell"/>
</dbReference>
<dbReference type="GO" id="GO:0003677">
    <property type="term" value="F:DNA binding"/>
    <property type="evidence" value="ECO:0007669"/>
    <property type="project" value="UniProtKB-KW"/>
</dbReference>
<accession>A0A6M9Z729</accession>
<keyword evidence="2" id="KW-1048">Host nucleus</keyword>
<dbReference type="GO" id="GO:0046872">
    <property type="term" value="F:metal ion binding"/>
    <property type="evidence" value="ECO:0007669"/>
    <property type="project" value="UniProtKB-KW"/>
</dbReference>
<keyword evidence="9" id="KW-0255">Endonuclease</keyword>
<feature type="domain" description="CRESS-DNA virus Rep endonuclease" evidence="13">
    <location>
        <begin position="13"/>
        <end position="118"/>
    </location>
</feature>
<keyword evidence="7" id="KW-0479">Metal-binding</keyword>
<dbReference type="GO" id="GO:0004519">
    <property type="term" value="F:endonuclease activity"/>
    <property type="evidence" value="ECO:0007669"/>
    <property type="project" value="UniProtKB-KW"/>
</dbReference>
<evidence type="ECO:0000256" key="5">
    <source>
        <dbReference type="ARBA" id="ARBA00022705"/>
    </source>
</evidence>
<dbReference type="InterPro" id="IPR049912">
    <property type="entry name" value="CRESS_DNA_REP"/>
</dbReference>
<evidence type="ECO:0000259" key="13">
    <source>
        <dbReference type="PROSITE" id="PS52020"/>
    </source>
</evidence>